<dbReference type="Proteomes" id="UP000314294">
    <property type="component" value="Unassembled WGS sequence"/>
</dbReference>
<keyword evidence="1" id="KW-1133">Transmembrane helix</keyword>
<keyword evidence="1" id="KW-0472">Membrane</keyword>
<keyword evidence="1" id="KW-0812">Transmembrane</keyword>
<reference evidence="2 3" key="1">
    <citation type="submission" date="2019-03" db="EMBL/GenBank/DDBJ databases">
        <title>First draft genome of Liparis tanakae, snailfish: a comprehensive survey of snailfish specific genes.</title>
        <authorList>
            <person name="Kim W."/>
            <person name="Song I."/>
            <person name="Jeong J.-H."/>
            <person name="Kim D."/>
            <person name="Kim S."/>
            <person name="Ryu S."/>
            <person name="Song J.Y."/>
            <person name="Lee S.K."/>
        </authorList>
    </citation>
    <scope>NUCLEOTIDE SEQUENCE [LARGE SCALE GENOMIC DNA]</scope>
    <source>
        <tissue evidence="2">Muscle</tissue>
    </source>
</reference>
<sequence length="103" mass="11238">MDELLAAPPVRRWLVPTSSSHMDRGSLGLIRAQLRTLGVLGVLMVLRVLMVLGALGALRVLRVQVSSLLLSDAQNDTGSEGTDILRTRHHNNLHGITQQHNTT</sequence>
<name>A0A4Z2E8V8_9TELE</name>
<organism evidence="2 3">
    <name type="scientific">Liparis tanakae</name>
    <name type="common">Tanaka's snailfish</name>
    <dbReference type="NCBI Taxonomy" id="230148"/>
    <lineage>
        <taxon>Eukaryota</taxon>
        <taxon>Metazoa</taxon>
        <taxon>Chordata</taxon>
        <taxon>Craniata</taxon>
        <taxon>Vertebrata</taxon>
        <taxon>Euteleostomi</taxon>
        <taxon>Actinopterygii</taxon>
        <taxon>Neopterygii</taxon>
        <taxon>Teleostei</taxon>
        <taxon>Neoteleostei</taxon>
        <taxon>Acanthomorphata</taxon>
        <taxon>Eupercaria</taxon>
        <taxon>Perciformes</taxon>
        <taxon>Cottioidei</taxon>
        <taxon>Cottales</taxon>
        <taxon>Liparidae</taxon>
        <taxon>Liparis</taxon>
    </lineage>
</organism>
<keyword evidence="3" id="KW-1185">Reference proteome</keyword>
<dbReference type="AlphaFoldDB" id="A0A4Z2E8V8"/>
<evidence type="ECO:0000313" key="3">
    <source>
        <dbReference type="Proteomes" id="UP000314294"/>
    </source>
</evidence>
<proteinExistence type="predicted"/>
<evidence type="ECO:0000256" key="1">
    <source>
        <dbReference type="SAM" id="Phobius"/>
    </source>
</evidence>
<gene>
    <name evidence="2" type="ORF">EYF80_065131</name>
</gene>
<protein>
    <submittedName>
        <fullName evidence="2">Uncharacterized protein</fullName>
    </submittedName>
</protein>
<dbReference type="EMBL" id="SRLO01014421">
    <property type="protein sequence ID" value="TNN24742.1"/>
    <property type="molecule type" value="Genomic_DNA"/>
</dbReference>
<feature type="transmembrane region" description="Helical" evidence="1">
    <location>
        <begin position="37"/>
        <end position="61"/>
    </location>
</feature>
<comment type="caution">
    <text evidence="2">The sequence shown here is derived from an EMBL/GenBank/DDBJ whole genome shotgun (WGS) entry which is preliminary data.</text>
</comment>
<accession>A0A4Z2E8V8</accession>
<evidence type="ECO:0000313" key="2">
    <source>
        <dbReference type="EMBL" id="TNN24742.1"/>
    </source>
</evidence>